<sequence length="69" mass="8137">MISRNGENYLKQQPNSQAHYVNCKNKLATPHGKVIRTPLLRLLLFKSRHRFYSVLLPCLHVRLPWLSHC</sequence>
<accession>A0A803R2T8</accession>
<protein>
    <submittedName>
        <fullName evidence="1">Uncharacterized protein</fullName>
    </submittedName>
</protein>
<dbReference type="Gramene" id="novel_model_4404_5bd9a17a.2.5bd9b139">
    <property type="protein sequence ID" value="cds.novel_model_4404_5bd9a17a.2.5bd9b139"/>
    <property type="gene ID" value="novel_gene_2303_5bd9a17a"/>
</dbReference>
<evidence type="ECO:0000313" key="1">
    <source>
        <dbReference type="EnsemblPlants" id="cds.novel_model_4404_5bd9a17a.2.5bd9b139"/>
    </source>
</evidence>
<proteinExistence type="predicted"/>
<dbReference type="EMBL" id="UZAU01000431">
    <property type="status" value="NOT_ANNOTATED_CDS"/>
    <property type="molecule type" value="Genomic_DNA"/>
</dbReference>
<keyword evidence="2" id="KW-1185">Reference proteome</keyword>
<dbReference type="AlphaFoldDB" id="A0A803R2T8"/>
<reference evidence="1" key="2">
    <citation type="submission" date="2021-03" db="UniProtKB">
        <authorList>
            <consortium name="EnsemblPlants"/>
        </authorList>
    </citation>
    <scope>IDENTIFICATION</scope>
</reference>
<evidence type="ECO:0000313" key="2">
    <source>
        <dbReference type="Proteomes" id="UP000596661"/>
    </source>
</evidence>
<dbReference type="EnsemblPlants" id="novel_model_4404_5bd9a17a.2.5bd9b139">
    <property type="protein sequence ID" value="cds.novel_model_4404_5bd9a17a.2.5bd9b139"/>
    <property type="gene ID" value="novel_gene_2303_5bd9a17a"/>
</dbReference>
<dbReference type="Proteomes" id="UP000596661">
    <property type="component" value="Chromosome 5"/>
</dbReference>
<name>A0A803R2T8_CANSA</name>
<reference evidence="1" key="1">
    <citation type="submission" date="2018-11" db="EMBL/GenBank/DDBJ databases">
        <authorList>
            <person name="Grassa J C."/>
        </authorList>
    </citation>
    <scope>NUCLEOTIDE SEQUENCE [LARGE SCALE GENOMIC DNA]</scope>
</reference>
<organism evidence="1 2">
    <name type="scientific">Cannabis sativa</name>
    <name type="common">Hemp</name>
    <name type="synonym">Marijuana</name>
    <dbReference type="NCBI Taxonomy" id="3483"/>
    <lineage>
        <taxon>Eukaryota</taxon>
        <taxon>Viridiplantae</taxon>
        <taxon>Streptophyta</taxon>
        <taxon>Embryophyta</taxon>
        <taxon>Tracheophyta</taxon>
        <taxon>Spermatophyta</taxon>
        <taxon>Magnoliopsida</taxon>
        <taxon>eudicotyledons</taxon>
        <taxon>Gunneridae</taxon>
        <taxon>Pentapetalae</taxon>
        <taxon>rosids</taxon>
        <taxon>fabids</taxon>
        <taxon>Rosales</taxon>
        <taxon>Cannabaceae</taxon>
        <taxon>Cannabis</taxon>
    </lineage>
</organism>